<dbReference type="EMBL" id="ANKQ01000002">
    <property type="protein sequence ID" value="ELP53488.1"/>
    <property type="molecule type" value="Genomic_DNA"/>
</dbReference>
<organism evidence="1 2">
    <name type="scientific">Microcystis aeruginosa TAIHU98</name>
    <dbReference type="NCBI Taxonomy" id="1134457"/>
    <lineage>
        <taxon>Bacteria</taxon>
        <taxon>Bacillati</taxon>
        <taxon>Cyanobacteriota</taxon>
        <taxon>Cyanophyceae</taxon>
        <taxon>Oscillatoriophycideae</taxon>
        <taxon>Chroococcales</taxon>
        <taxon>Microcystaceae</taxon>
        <taxon>Microcystis</taxon>
    </lineage>
</organism>
<reference evidence="1 2" key="1">
    <citation type="journal article" date="2013" name="Genome Announc.">
        <title>Whole-Genome Sequence of Microcystis aeruginosa TAIHU98, a Nontoxic Bloom-Forming Strain Isolated from Taihu Lake, China.</title>
        <authorList>
            <person name="Yang C."/>
            <person name="Zhang W."/>
            <person name="Ren M."/>
            <person name="Song L."/>
            <person name="Li T."/>
            <person name="Zhao J."/>
        </authorList>
    </citation>
    <scope>NUCLEOTIDE SEQUENCE [LARGE SCALE GENOMIC DNA]</scope>
    <source>
        <strain evidence="1 2">TAIHU98</strain>
    </source>
</reference>
<proteinExistence type="predicted"/>
<gene>
    <name evidence="1" type="ORF">O53_2294</name>
</gene>
<evidence type="ECO:0000313" key="1">
    <source>
        <dbReference type="EMBL" id="ELP53488.1"/>
    </source>
</evidence>
<comment type="caution">
    <text evidence="1">The sequence shown here is derived from an EMBL/GenBank/DDBJ whole genome shotgun (WGS) entry which is preliminary data.</text>
</comment>
<evidence type="ECO:0000313" key="2">
    <source>
        <dbReference type="Proteomes" id="UP000010932"/>
    </source>
</evidence>
<dbReference type="Proteomes" id="UP000010932">
    <property type="component" value="Unassembled WGS sequence"/>
</dbReference>
<name>L7E4C0_MICAE</name>
<dbReference type="AlphaFoldDB" id="L7E4C0"/>
<protein>
    <submittedName>
        <fullName evidence="1">Uncharacterized protein</fullName>
    </submittedName>
</protein>
<dbReference type="PATRIC" id="fig|1134457.3.peg.2346"/>
<accession>L7E4C0</accession>
<sequence length="41" mass="4513">MGFGRRDCLSAIIVWAQALRPYGGNIGLSWDLEVFGDEAVE</sequence>